<dbReference type="AlphaFoldDB" id="A0A923LN01"/>
<keyword evidence="2" id="KW-1185">Reference proteome</keyword>
<proteinExistence type="predicted"/>
<comment type="caution">
    <text evidence="1">The sequence shown here is derived from an EMBL/GenBank/DDBJ whole genome shotgun (WGS) entry which is preliminary data.</text>
</comment>
<sequence>MNNERKVQLFVELQKIEQRGITLWLEGIQSTSVGIADAVFVNEDEAYMRDYIYDEGVLKELRFDRVCNL</sequence>
<dbReference type="RefSeq" id="WP_178051384.1">
    <property type="nucleotide sequence ID" value="NZ_JACOPH010000004.1"/>
</dbReference>
<gene>
    <name evidence="1" type="ORF">H8S17_06600</name>
</gene>
<evidence type="ECO:0000313" key="2">
    <source>
        <dbReference type="Proteomes" id="UP000606720"/>
    </source>
</evidence>
<dbReference type="Proteomes" id="UP000606720">
    <property type="component" value="Unassembled WGS sequence"/>
</dbReference>
<organism evidence="1 2">
    <name type="scientific">Roseburia zhanii</name>
    <dbReference type="NCBI Taxonomy" id="2763064"/>
    <lineage>
        <taxon>Bacteria</taxon>
        <taxon>Bacillati</taxon>
        <taxon>Bacillota</taxon>
        <taxon>Clostridia</taxon>
        <taxon>Lachnospirales</taxon>
        <taxon>Lachnospiraceae</taxon>
        <taxon>Roseburia</taxon>
    </lineage>
</organism>
<evidence type="ECO:0000313" key="1">
    <source>
        <dbReference type="EMBL" id="MBC5713885.1"/>
    </source>
</evidence>
<reference evidence="1" key="1">
    <citation type="submission" date="2020-08" db="EMBL/GenBank/DDBJ databases">
        <title>Genome public.</title>
        <authorList>
            <person name="Liu C."/>
            <person name="Sun Q."/>
        </authorList>
    </citation>
    <scope>NUCLEOTIDE SEQUENCE</scope>
    <source>
        <strain evidence="1">BX1005</strain>
    </source>
</reference>
<dbReference type="EMBL" id="JACOPH010000004">
    <property type="protein sequence ID" value="MBC5713885.1"/>
    <property type="molecule type" value="Genomic_DNA"/>
</dbReference>
<protein>
    <submittedName>
        <fullName evidence="1">Uncharacterized protein</fullName>
    </submittedName>
</protein>
<accession>A0A923LN01</accession>
<name>A0A923LN01_9FIRM</name>